<dbReference type="GO" id="GO:0005975">
    <property type="term" value="P:carbohydrate metabolic process"/>
    <property type="evidence" value="ECO:0007669"/>
    <property type="project" value="InterPro"/>
</dbReference>
<feature type="region of interest" description="Disordered" evidence="4">
    <location>
        <begin position="40"/>
        <end position="73"/>
    </location>
</feature>
<keyword evidence="8" id="KW-1185">Reference proteome</keyword>
<dbReference type="InterPro" id="IPR036962">
    <property type="entry name" value="Glyco_hydro_3_N_sf"/>
</dbReference>
<feature type="compositionally biased region" description="Low complexity" evidence="4">
    <location>
        <begin position="40"/>
        <end position="56"/>
    </location>
</feature>
<evidence type="ECO:0000256" key="1">
    <source>
        <dbReference type="ARBA" id="ARBA00005336"/>
    </source>
</evidence>
<sequence>MRAALSTLVDMRRNPTSPSRLAAPLLLSALLLLLPACTSAEEPGGGEEATTSGATANPETPSHGPGSGPWEIDDATWSAAQEAVEGMTVEEKAGQVMVATFDGSDAAAVDAQIDQIQRLHLGGVIVMGRNVPTAGGAGQTQEDSPLGGAQDVDVAAMTQQNQAMQEALSQVHEDQDWPGIVSVDQEGGTVTRLGSPLTEWPMTSQIGAADDPGLTREAAAGLASELAGVGFTMNNAPIADVTTPGDAVILDRSYGEDPERVSQQVVASVEGHSDAGLVSSAKHFPGHGSVTTDSHVGLPLQELSIDQLRESDWVPFQSAVDAGIPTVMMGHIAVAEWNPEVPATLEPQAYEALRTDLGFDGVIVTDALDMGALAGVVGPGLPVDTGVTTPAGAALQAGADLLLMPGDDEAAHADIVQAVGSGAIPEQRLDDAATRVVALQMIQAGAAADAEVPASQPGSHQDVVDRIVEEAGTAAGSQ</sequence>
<dbReference type="OrthoDB" id="9805821at2"/>
<organism evidence="7 8">
    <name type="scientific">Kocuria coralli</name>
    <dbReference type="NCBI Taxonomy" id="1461025"/>
    <lineage>
        <taxon>Bacteria</taxon>
        <taxon>Bacillati</taxon>
        <taxon>Actinomycetota</taxon>
        <taxon>Actinomycetes</taxon>
        <taxon>Micrococcales</taxon>
        <taxon>Micrococcaceae</taxon>
        <taxon>Kocuria</taxon>
    </lineage>
</organism>
<name>A0A5J5KW56_9MICC</name>
<protein>
    <submittedName>
        <fullName evidence="7">Glycoside hydrolase family 3 protein</fullName>
    </submittedName>
</protein>
<dbReference type="Gene3D" id="3.20.20.300">
    <property type="entry name" value="Glycoside hydrolase, family 3, N-terminal domain"/>
    <property type="match status" value="1"/>
</dbReference>
<dbReference type="GO" id="GO:0004553">
    <property type="term" value="F:hydrolase activity, hydrolyzing O-glycosyl compounds"/>
    <property type="evidence" value="ECO:0007669"/>
    <property type="project" value="InterPro"/>
</dbReference>
<evidence type="ECO:0000256" key="3">
    <source>
        <dbReference type="ARBA" id="ARBA00023295"/>
    </source>
</evidence>
<evidence type="ECO:0000313" key="7">
    <source>
        <dbReference type="EMBL" id="KAA9393638.1"/>
    </source>
</evidence>
<reference evidence="7 8" key="1">
    <citation type="submission" date="2019-05" db="EMBL/GenBank/DDBJ databases">
        <title>Kocuria coralli sp. nov., a novel actinobacterium isolated from coral reef seawater.</title>
        <authorList>
            <person name="Li J."/>
        </authorList>
    </citation>
    <scope>NUCLEOTIDE SEQUENCE [LARGE SCALE GENOMIC DNA]</scope>
    <source>
        <strain evidence="7 8">SCSIO 13007</strain>
    </source>
</reference>
<gene>
    <name evidence="7" type="ORF">FCK90_10620</name>
</gene>
<dbReference type="PANTHER" id="PTHR30480">
    <property type="entry name" value="BETA-HEXOSAMINIDASE-RELATED"/>
    <property type="match status" value="1"/>
</dbReference>
<dbReference type="PANTHER" id="PTHR30480:SF16">
    <property type="entry name" value="GLYCOSIDE HYDROLASE FAMILY 3 DOMAIN PROTEIN"/>
    <property type="match status" value="1"/>
</dbReference>
<dbReference type="InterPro" id="IPR017853">
    <property type="entry name" value="GH"/>
</dbReference>
<evidence type="ECO:0000256" key="4">
    <source>
        <dbReference type="SAM" id="MobiDB-lite"/>
    </source>
</evidence>
<comment type="similarity">
    <text evidence="1">Belongs to the glycosyl hydrolase 3 family.</text>
</comment>
<dbReference type="AlphaFoldDB" id="A0A5J5KW56"/>
<evidence type="ECO:0000256" key="5">
    <source>
        <dbReference type="SAM" id="SignalP"/>
    </source>
</evidence>
<feature type="chain" id="PRO_5023820180" evidence="5">
    <location>
        <begin position="41"/>
        <end position="478"/>
    </location>
</feature>
<dbReference type="SUPFAM" id="SSF51445">
    <property type="entry name" value="(Trans)glycosidases"/>
    <property type="match status" value="1"/>
</dbReference>
<accession>A0A5J5KW56</accession>
<feature type="signal peptide" evidence="5">
    <location>
        <begin position="1"/>
        <end position="40"/>
    </location>
</feature>
<dbReference type="EMBL" id="SZWF01000015">
    <property type="protein sequence ID" value="KAA9393638.1"/>
    <property type="molecule type" value="Genomic_DNA"/>
</dbReference>
<feature type="domain" description="Glycoside hydrolase family 3 N-terminal" evidence="6">
    <location>
        <begin position="88"/>
        <end position="438"/>
    </location>
</feature>
<keyword evidence="5" id="KW-0732">Signal</keyword>
<proteinExistence type="inferred from homology"/>
<comment type="caution">
    <text evidence="7">The sequence shown here is derived from an EMBL/GenBank/DDBJ whole genome shotgun (WGS) entry which is preliminary data.</text>
</comment>
<dbReference type="GO" id="GO:0009254">
    <property type="term" value="P:peptidoglycan turnover"/>
    <property type="evidence" value="ECO:0007669"/>
    <property type="project" value="TreeGrafter"/>
</dbReference>
<keyword evidence="3" id="KW-0326">Glycosidase</keyword>
<dbReference type="Proteomes" id="UP000325957">
    <property type="component" value="Unassembled WGS sequence"/>
</dbReference>
<dbReference type="InterPro" id="IPR001764">
    <property type="entry name" value="Glyco_hydro_3_N"/>
</dbReference>
<dbReference type="InterPro" id="IPR050226">
    <property type="entry name" value="NagZ_Beta-hexosaminidase"/>
</dbReference>
<evidence type="ECO:0000313" key="8">
    <source>
        <dbReference type="Proteomes" id="UP000325957"/>
    </source>
</evidence>
<keyword evidence="2 7" id="KW-0378">Hydrolase</keyword>
<dbReference type="Pfam" id="PF00933">
    <property type="entry name" value="Glyco_hydro_3"/>
    <property type="match status" value="1"/>
</dbReference>
<evidence type="ECO:0000259" key="6">
    <source>
        <dbReference type="Pfam" id="PF00933"/>
    </source>
</evidence>
<evidence type="ECO:0000256" key="2">
    <source>
        <dbReference type="ARBA" id="ARBA00022801"/>
    </source>
</evidence>